<sequence length="164" mass="17197">MTFEEIAAALRGGAGLDDDRALNLAAGLEGLGVAVPADADLRALLTEIARLDEAVRAVQHDLEATGVPGRVTLTVPEWAPGWLRVTYGGRAASTGIALGQPGSLDQVTMDVADTAQAIIAEEVWTGWPTCPEHGFGLHVDKRAVWRCKGAEPHVVSRIGQLGEA</sequence>
<accession>A0ABW7YS64</accession>
<proteinExistence type="predicted"/>
<evidence type="ECO:0000313" key="2">
    <source>
        <dbReference type="Proteomes" id="UP001612741"/>
    </source>
</evidence>
<name>A0ABW7YS64_9ACTN</name>
<evidence type="ECO:0000313" key="1">
    <source>
        <dbReference type="EMBL" id="MFI6498758.1"/>
    </source>
</evidence>
<protein>
    <submittedName>
        <fullName evidence="1">Uncharacterized protein</fullName>
    </submittedName>
</protein>
<keyword evidence="2" id="KW-1185">Reference proteome</keyword>
<organism evidence="1 2">
    <name type="scientific">Nonomuraea typhae</name>
    <dbReference type="NCBI Taxonomy" id="2603600"/>
    <lineage>
        <taxon>Bacteria</taxon>
        <taxon>Bacillati</taxon>
        <taxon>Actinomycetota</taxon>
        <taxon>Actinomycetes</taxon>
        <taxon>Streptosporangiales</taxon>
        <taxon>Streptosporangiaceae</taxon>
        <taxon>Nonomuraea</taxon>
    </lineage>
</organism>
<gene>
    <name evidence="1" type="ORF">ACIBG2_15320</name>
</gene>
<comment type="caution">
    <text evidence="1">The sequence shown here is derived from an EMBL/GenBank/DDBJ whole genome shotgun (WGS) entry which is preliminary data.</text>
</comment>
<reference evidence="1 2" key="1">
    <citation type="submission" date="2024-10" db="EMBL/GenBank/DDBJ databases">
        <title>The Natural Products Discovery Center: Release of the First 8490 Sequenced Strains for Exploring Actinobacteria Biosynthetic Diversity.</title>
        <authorList>
            <person name="Kalkreuter E."/>
            <person name="Kautsar S.A."/>
            <person name="Yang D."/>
            <person name="Bader C.D."/>
            <person name="Teijaro C.N."/>
            <person name="Fluegel L."/>
            <person name="Davis C.M."/>
            <person name="Simpson J.R."/>
            <person name="Lauterbach L."/>
            <person name="Steele A.D."/>
            <person name="Gui C."/>
            <person name="Meng S."/>
            <person name="Li G."/>
            <person name="Viehrig K."/>
            <person name="Ye F."/>
            <person name="Su P."/>
            <person name="Kiefer A.F."/>
            <person name="Nichols A."/>
            <person name="Cepeda A.J."/>
            <person name="Yan W."/>
            <person name="Fan B."/>
            <person name="Jiang Y."/>
            <person name="Adhikari A."/>
            <person name="Zheng C.-J."/>
            <person name="Schuster L."/>
            <person name="Cowan T.M."/>
            <person name="Smanski M.J."/>
            <person name="Chevrette M.G."/>
            <person name="De Carvalho L.P.S."/>
            <person name="Shen B."/>
        </authorList>
    </citation>
    <scope>NUCLEOTIDE SEQUENCE [LARGE SCALE GENOMIC DNA]</scope>
    <source>
        <strain evidence="1 2">NPDC050545</strain>
    </source>
</reference>
<dbReference type="Proteomes" id="UP001612741">
    <property type="component" value="Unassembled WGS sequence"/>
</dbReference>
<dbReference type="EMBL" id="JBITGY010000004">
    <property type="protein sequence ID" value="MFI6498758.1"/>
    <property type="molecule type" value="Genomic_DNA"/>
</dbReference>
<dbReference type="RefSeq" id="WP_397081997.1">
    <property type="nucleotide sequence ID" value="NZ_JBITGY010000004.1"/>
</dbReference>